<comment type="caution">
    <text evidence="2">The sequence shown here is derived from an EMBL/GenBank/DDBJ whole genome shotgun (WGS) entry which is preliminary data.</text>
</comment>
<dbReference type="RefSeq" id="WP_116541355.1">
    <property type="nucleotide sequence ID" value="NZ_QEKI01000001.1"/>
</dbReference>
<keyword evidence="3" id="KW-1185">Reference proteome</keyword>
<protein>
    <submittedName>
        <fullName evidence="2">Uncharacterized protein</fullName>
    </submittedName>
</protein>
<feature type="transmembrane region" description="Helical" evidence="1">
    <location>
        <begin position="100"/>
        <end position="122"/>
    </location>
</feature>
<keyword evidence="1" id="KW-0812">Transmembrane</keyword>
<reference evidence="2 3" key="1">
    <citation type="submission" date="2018-04" db="EMBL/GenBank/DDBJ databases">
        <title>Genomic Encyclopedia of Type Strains, Phase IV (KMG-IV): sequencing the most valuable type-strain genomes for metagenomic binning, comparative biology and taxonomic classification.</title>
        <authorList>
            <person name="Goeker M."/>
        </authorList>
    </citation>
    <scope>NUCLEOTIDE SEQUENCE [LARGE SCALE GENOMIC DNA]</scope>
    <source>
        <strain evidence="2 3">DSM 100231</strain>
    </source>
</reference>
<sequence>MKTEELEERLLDVERVLALQDKRLEKLEEGTAPHPPQDAQAPDCSSQFEELKALLKRHDLSVQALQIYALIASLQEKITKLPKLLPVRHYHHFEDRSRGFLIGGMVCLLTTAIFVGLCFSLYQENGRLQENNMKYRIIRQAYPDAAHWADSTYLHDPNLQL</sequence>
<dbReference type="EMBL" id="QEKI01000001">
    <property type="protein sequence ID" value="PVY43664.1"/>
    <property type="molecule type" value="Genomic_DNA"/>
</dbReference>
<evidence type="ECO:0000256" key="1">
    <source>
        <dbReference type="SAM" id="Phobius"/>
    </source>
</evidence>
<organism evidence="2 3">
    <name type="scientific">Pontibacter virosus</name>
    <dbReference type="NCBI Taxonomy" id="1765052"/>
    <lineage>
        <taxon>Bacteria</taxon>
        <taxon>Pseudomonadati</taxon>
        <taxon>Bacteroidota</taxon>
        <taxon>Cytophagia</taxon>
        <taxon>Cytophagales</taxon>
        <taxon>Hymenobacteraceae</taxon>
        <taxon>Pontibacter</taxon>
    </lineage>
</organism>
<name>A0A2U1B4P9_9BACT</name>
<dbReference type="Proteomes" id="UP000245466">
    <property type="component" value="Unassembled WGS sequence"/>
</dbReference>
<accession>A0A2U1B4P9</accession>
<gene>
    <name evidence="2" type="ORF">C8E01_10120</name>
</gene>
<dbReference type="OrthoDB" id="793768at2"/>
<keyword evidence="1" id="KW-0472">Membrane</keyword>
<keyword evidence="1" id="KW-1133">Transmembrane helix</keyword>
<proteinExistence type="predicted"/>
<evidence type="ECO:0000313" key="2">
    <source>
        <dbReference type="EMBL" id="PVY43664.1"/>
    </source>
</evidence>
<evidence type="ECO:0000313" key="3">
    <source>
        <dbReference type="Proteomes" id="UP000245466"/>
    </source>
</evidence>
<dbReference type="AlphaFoldDB" id="A0A2U1B4P9"/>